<proteinExistence type="evidence at transcript level"/>
<reference evidence="2" key="1">
    <citation type="submission" date="2011-02" db="EMBL/GenBank/DDBJ databases">
        <title>System biology of psychrophilic yeasts for novel biotechnology.</title>
        <authorList>
            <person name="Boo S.Y."/>
            <person name="Wong C.M.V.L."/>
            <person name="Najimudin N."/>
            <person name="Mahadi N.M."/>
            <person name="Abdul Murad A.M."/>
        </authorList>
    </citation>
    <scope>NUCLEOTIDE SEQUENCE</scope>
</reference>
<feature type="domain" description="Neutral trehalase Ca2+ binding" evidence="1">
    <location>
        <begin position="110"/>
        <end position="139"/>
    </location>
</feature>
<accession>I1E4B6</accession>
<dbReference type="EMBL" id="JF412501">
    <property type="protein sequence ID" value="AEG19526.1"/>
    <property type="molecule type" value="mRNA"/>
</dbReference>
<evidence type="ECO:0000313" key="2">
    <source>
        <dbReference type="EMBL" id="AEG19526.1"/>
    </source>
</evidence>
<feature type="non-terminal residue" evidence="2">
    <location>
        <position position="210"/>
    </location>
</feature>
<dbReference type="Pfam" id="PF07492">
    <property type="entry name" value="Trehalase_Ca-bi"/>
    <property type="match status" value="1"/>
</dbReference>
<dbReference type="GO" id="GO:0005509">
    <property type="term" value="F:calcium ion binding"/>
    <property type="evidence" value="ECO:0007669"/>
    <property type="project" value="InterPro"/>
</dbReference>
<dbReference type="GO" id="GO:0004555">
    <property type="term" value="F:alpha,alpha-trehalase activity"/>
    <property type="evidence" value="ECO:0007669"/>
    <property type="project" value="InterPro"/>
</dbReference>
<feature type="non-terminal residue" evidence="2">
    <location>
        <position position="1"/>
    </location>
</feature>
<dbReference type="AlphaFoldDB" id="I1E4B6"/>
<sequence length="210" mass="23354">GLCSPMPPSRGPSVAIQDVVGDTPVFHNHSESEADDVDLRSRAQEDASVLYARPAIRAKTRTFSESGGTQTILRQRNVHSSEAFVRSRRMSHDETPSKPRKFIVDVEETMKLVLEREDTTGNFQIAATDTGPKVLSLGTASSNGHNSFDIRGTYMLSNLLQELALARDHGMKHIVLDEARLSENPVSRLSRMIRHSFWSNLTRRIDADGL</sequence>
<dbReference type="GO" id="GO:0005737">
    <property type="term" value="C:cytoplasm"/>
    <property type="evidence" value="ECO:0007669"/>
    <property type="project" value="InterPro"/>
</dbReference>
<evidence type="ECO:0000259" key="1">
    <source>
        <dbReference type="Pfam" id="PF07492"/>
    </source>
</evidence>
<dbReference type="InterPro" id="IPR011120">
    <property type="entry name" value="Trehalase_Ca-bd"/>
</dbReference>
<gene>
    <name evidence="2" type="primary">nth1</name>
</gene>
<dbReference type="GO" id="GO:0005993">
    <property type="term" value="P:trehalose catabolic process"/>
    <property type="evidence" value="ECO:0007669"/>
    <property type="project" value="InterPro"/>
</dbReference>
<protein>
    <submittedName>
        <fullName evidence="2">Neutral trehalase</fullName>
    </submittedName>
</protein>
<name>I1E4B6_9BASI</name>
<organism evidence="2">
    <name type="scientific">Glaciozyma antarctica</name>
    <dbReference type="NCBI Taxonomy" id="105987"/>
    <lineage>
        <taxon>Eukaryota</taxon>
        <taxon>Fungi</taxon>
        <taxon>Dikarya</taxon>
        <taxon>Basidiomycota</taxon>
        <taxon>Pucciniomycotina</taxon>
        <taxon>Microbotryomycetes</taxon>
        <taxon>Kriegeriales</taxon>
        <taxon>Camptobasidiaceae</taxon>
        <taxon>Glaciozyma</taxon>
    </lineage>
</organism>